<feature type="region of interest" description="Disordered" evidence="1">
    <location>
        <begin position="32"/>
        <end position="76"/>
    </location>
</feature>
<organism evidence="3 4">
    <name type="scientific">Compostimonas suwonensis</name>
    <dbReference type="NCBI Taxonomy" id="1048394"/>
    <lineage>
        <taxon>Bacteria</taxon>
        <taxon>Bacillati</taxon>
        <taxon>Actinomycetota</taxon>
        <taxon>Actinomycetes</taxon>
        <taxon>Micrococcales</taxon>
        <taxon>Microbacteriaceae</taxon>
        <taxon>Compostimonas</taxon>
    </lineage>
</organism>
<dbReference type="PANTHER" id="PTHR30032:SF8">
    <property type="entry name" value="GERMINATION-SPECIFIC N-ACETYLMURAMOYL-L-ALANINE AMIDASE"/>
    <property type="match status" value="1"/>
</dbReference>
<dbReference type="Proteomes" id="UP000230161">
    <property type="component" value="Unassembled WGS sequence"/>
</dbReference>
<feature type="signal peptide" evidence="2">
    <location>
        <begin position="1"/>
        <end position="32"/>
    </location>
</feature>
<sequence>MLPLSAARRPILGALGALALVAALALSPTASARADDAPAPDRNANEAAQAQAQAEYQAAQAGVNNTVPPEPESRGVSALAASLSGADFNPGNIISDANFYDGDAMTEAQVQSFLDQKGAGCRSVGGVPCLKDFTQTTKDQIDYPDICSPYAGAANESAARIIVKSAAACGISPRVILTLLQKEQSLVSSPGPDQDQYTHATGYGCPDGSNCDANYYGFYNQVYEAAWQLSDYRTSPTFDYLPVGKASPIDFSPEDSCGSAKVTIWNDATAALYYYTPYQPDAAALSDLDGDGDRCSSFGNRNFWVIYNTWFGSPTAGSEPVVDRIAGADRYSTAVAIARSAFPDRAKVVYVASGANFPDALSAAPAAAHEGGPLLLTDPGSLPTVVSDTITALHPETIVLVGGGAVISDLVVRQLAAIQPKLVRLGGADRFDTSQQIIRHAFPSAGTAYLASGANFPDALSASAAAGSVAGPVMLVNGGQPQLDSATTQFLRELHVTRTVIAGGLVSISQGIQNGLQSAGFSVSRQAGDDRFLTSRALNHAAFGTASTVYLANGLNYPDALAGAAIAGGSGSPLYVVRPDCVPDFIAGDVFALGADRVHVLGGEAVTTANVEKLGACQ</sequence>
<dbReference type="InterPro" id="IPR007253">
    <property type="entry name" value="Cell_wall-bd_2"/>
</dbReference>
<name>A0A2M9BUW4_9MICO</name>
<dbReference type="AlphaFoldDB" id="A0A2M9BUW4"/>
<keyword evidence="2" id="KW-0732">Signal</keyword>
<proteinExistence type="predicted"/>
<dbReference type="PROSITE" id="PS51318">
    <property type="entry name" value="TAT"/>
    <property type="match status" value="1"/>
</dbReference>
<dbReference type="InterPro" id="IPR006311">
    <property type="entry name" value="TAT_signal"/>
</dbReference>
<keyword evidence="4" id="KW-1185">Reference proteome</keyword>
<reference evidence="3 4" key="1">
    <citation type="submission" date="2017-11" db="EMBL/GenBank/DDBJ databases">
        <title>Genomic Encyclopedia of Archaeal and Bacterial Type Strains, Phase II (KMG-II): From Individual Species to Whole Genera.</title>
        <authorList>
            <person name="Goeker M."/>
        </authorList>
    </citation>
    <scope>NUCLEOTIDE SEQUENCE [LARGE SCALE GENOMIC DNA]</scope>
    <source>
        <strain evidence="3 4">DSM 25625</strain>
    </source>
</reference>
<dbReference type="InterPro" id="IPR051922">
    <property type="entry name" value="Bact_Sporulation_Assoc"/>
</dbReference>
<evidence type="ECO:0000313" key="4">
    <source>
        <dbReference type="Proteomes" id="UP000230161"/>
    </source>
</evidence>
<dbReference type="Gene3D" id="3.40.50.12090">
    <property type="match status" value="1"/>
</dbReference>
<protein>
    <submittedName>
        <fullName evidence="3">Putative cell wall binding repeat protein</fullName>
    </submittedName>
</protein>
<dbReference type="OrthoDB" id="9764271at2"/>
<comment type="caution">
    <text evidence="3">The sequence shown here is derived from an EMBL/GenBank/DDBJ whole genome shotgun (WGS) entry which is preliminary data.</text>
</comment>
<evidence type="ECO:0000256" key="2">
    <source>
        <dbReference type="SAM" id="SignalP"/>
    </source>
</evidence>
<feature type="compositionally biased region" description="Low complexity" evidence="1">
    <location>
        <begin position="40"/>
        <end position="61"/>
    </location>
</feature>
<evidence type="ECO:0000256" key="1">
    <source>
        <dbReference type="SAM" id="MobiDB-lite"/>
    </source>
</evidence>
<evidence type="ECO:0000313" key="3">
    <source>
        <dbReference type="EMBL" id="PJJ61749.1"/>
    </source>
</evidence>
<dbReference type="EMBL" id="PGFB01000004">
    <property type="protein sequence ID" value="PJJ61749.1"/>
    <property type="molecule type" value="Genomic_DNA"/>
</dbReference>
<dbReference type="PANTHER" id="PTHR30032">
    <property type="entry name" value="N-ACETYLMURAMOYL-L-ALANINE AMIDASE-RELATED"/>
    <property type="match status" value="1"/>
</dbReference>
<dbReference type="Pfam" id="PF04122">
    <property type="entry name" value="CW_binding_2"/>
    <property type="match status" value="3"/>
</dbReference>
<dbReference type="RefSeq" id="WP_100345447.1">
    <property type="nucleotide sequence ID" value="NZ_PGFB01000004.1"/>
</dbReference>
<accession>A0A2M9BUW4</accession>
<gene>
    <name evidence="3" type="ORF">CLV54_2699</name>
</gene>
<feature type="chain" id="PRO_5038332719" evidence="2">
    <location>
        <begin position="33"/>
        <end position="618"/>
    </location>
</feature>